<dbReference type="EMBL" id="JACCHP010000037">
    <property type="protein sequence ID" value="MBH5402910.1"/>
    <property type="molecule type" value="Genomic_DNA"/>
</dbReference>
<evidence type="ECO:0008006" key="3">
    <source>
        <dbReference type="Google" id="ProtNLM"/>
    </source>
</evidence>
<dbReference type="Proteomes" id="UP000807370">
    <property type="component" value="Unassembled WGS sequence"/>
</dbReference>
<organism evidence="1 2">
    <name type="scientific">Bradyrhizobium agreste</name>
    <dbReference type="NCBI Taxonomy" id="2751811"/>
    <lineage>
        <taxon>Bacteria</taxon>
        <taxon>Pseudomonadati</taxon>
        <taxon>Pseudomonadota</taxon>
        <taxon>Alphaproteobacteria</taxon>
        <taxon>Hyphomicrobiales</taxon>
        <taxon>Nitrobacteraceae</taxon>
        <taxon>Bradyrhizobium</taxon>
    </lineage>
</organism>
<evidence type="ECO:0000313" key="1">
    <source>
        <dbReference type="EMBL" id="MBH5402910.1"/>
    </source>
</evidence>
<accession>A0ABS0Q0R8</accession>
<proteinExistence type="predicted"/>
<protein>
    <recommendedName>
        <fullName evidence="3">DUF2442 domain-containing protein</fullName>
    </recommendedName>
</protein>
<evidence type="ECO:0000313" key="2">
    <source>
        <dbReference type="Proteomes" id="UP000807370"/>
    </source>
</evidence>
<name>A0ABS0Q0R8_9BRAD</name>
<comment type="caution">
    <text evidence="1">The sequence shown here is derived from an EMBL/GenBank/DDBJ whole genome shotgun (WGS) entry which is preliminary data.</text>
</comment>
<dbReference type="RefSeq" id="WP_197963933.1">
    <property type="nucleotide sequence ID" value="NZ_JACCHP010000037.1"/>
</dbReference>
<sequence length="75" mass="8476">MTKSRSKQLVICVDNEGYEASLEKRKIYVTLRDPAADKLGMLRIVDESGEDYLYPKAFFREIALPLAVKRAVLAA</sequence>
<keyword evidence="2" id="KW-1185">Reference proteome</keyword>
<reference evidence="1 2" key="1">
    <citation type="submission" date="2020-07" db="EMBL/GenBank/DDBJ databases">
        <title>Bradyrhizobium diversity isolated from nodules of indigenous legumes of Western Australia.</title>
        <authorList>
            <person name="Klepa M.S."/>
        </authorList>
    </citation>
    <scope>NUCLEOTIDE SEQUENCE [LARGE SCALE GENOMIC DNA]</scope>
    <source>
        <strain evidence="1 2">CNPSo 4010</strain>
    </source>
</reference>
<gene>
    <name evidence="1" type="ORF">HZZ13_34700</name>
</gene>